<dbReference type="InterPro" id="IPR006664">
    <property type="entry name" value="OMP_bac"/>
</dbReference>
<gene>
    <name evidence="7" type="ORF">BZL54_01645</name>
</gene>
<protein>
    <submittedName>
        <fullName evidence="7">Cell envelope biogenesis protein OmpA</fullName>
    </submittedName>
</protein>
<dbReference type="InterPro" id="IPR050330">
    <property type="entry name" value="Bact_OuterMem_StrucFunc"/>
</dbReference>
<keyword evidence="2 4" id="KW-0472">Membrane</keyword>
<feature type="chain" id="PRO_5013127927" evidence="5">
    <location>
        <begin position="34"/>
        <end position="330"/>
    </location>
</feature>
<dbReference type="AlphaFoldDB" id="A0A2A4FME3"/>
<dbReference type="SUPFAM" id="SSF103088">
    <property type="entry name" value="OmpA-like"/>
    <property type="match status" value="1"/>
</dbReference>
<comment type="caution">
    <text evidence="7">The sequence shown here is derived from an EMBL/GenBank/DDBJ whole genome shotgun (WGS) entry which is preliminary data.</text>
</comment>
<evidence type="ECO:0000313" key="7">
    <source>
        <dbReference type="EMBL" id="PCE34295.1"/>
    </source>
</evidence>
<dbReference type="Proteomes" id="UP000217994">
    <property type="component" value="Unassembled WGS sequence"/>
</dbReference>
<evidence type="ECO:0000256" key="1">
    <source>
        <dbReference type="ARBA" id="ARBA00004442"/>
    </source>
</evidence>
<dbReference type="PANTHER" id="PTHR30329:SF21">
    <property type="entry name" value="LIPOPROTEIN YIAD-RELATED"/>
    <property type="match status" value="1"/>
</dbReference>
<dbReference type="PROSITE" id="PS51123">
    <property type="entry name" value="OMPA_2"/>
    <property type="match status" value="1"/>
</dbReference>
<dbReference type="CDD" id="cd07185">
    <property type="entry name" value="OmpA_C-like"/>
    <property type="match status" value="1"/>
</dbReference>
<dbReference type="GeneID" id="69004795"/>
<dbReference type="InterPro" id="IPR032608">
    <property type="entry name" value="DUF4892"/>
</dbReference>
<evidence type="ECO:0000256" key="4">
    <source>
        <dbReference type="PROSITE-ProRule" id="PRU00473"/>
    </source>
</evidence>
<dbReference type="GO" id="GO:0009279">
    <property type="term" value="C:cell outer membrane"/>
    <property type="evidence" value="ECO:0007669"/>
    <property type="project" value="UniProtKB-SubCell"/>
</dbReference>
<evidence type="ECO:0000259" key="6">
    <source>
        <dbReference type="PROSITE" id="PS51123"/>
    </source>
</evidence>
<proteinExistence type="predicted"/>
<accession>A0A2A4FME3</accession>
<comment type="subcellular location">
    <subcellularLocation>
        <location evidence="1">Cell outer membrane</location>
    </subcellularLocation>
</comment>
<organism evidence="7 8">
    <name type="scientific">Burkholderia ubonensis subsp. mesacidophila</name>
    <dbReference type="NCBI Taxonomy" id="265293"/>
    <lineage>
        <taxon>Bacteria</taxon>
        <taxon>Pseudomonadati</taxon>
        <taxon>Pseudomonadota</taxon>
        <taxon>Betaproteobacteria</taxon>
        <taxon>Burkholderiales</taxon>
        <taxon>Burkholderiaceae</taxon>
        <taxon>Burkholderia</taxon>
        <taxon>Burkholderia cepacia complex</taxon>
    </lineage>
</organism>
<feature type="domain" description="OmpA-like" evidence="6">
    <location>
        <begin position="215"/>
        <end position="330"/>
    </location>
</feature>
<dbReference type="PRINTS" id="PR01021">
    <property type="entry name" value="OMPADOMAIN"/>
</dbReference>
<feature type="signal peptide" evidence="5">
    <location>
        <begin position="1"/>
        <end position="33"/>
    </location>
</feature>
<dbReference type="Pfam" id="PF16234">
    <property type="entry name" value="DUF4892"/>
    <property type="match status" value="1"/>
</dbReference>
<evidence type="ECO:0000256" key="5">
    <source>
        <dbReference type="SAM" id="SignalP"/>
    </source>
</evidence>
<dbReference type="Pfam" id="PF00691">
    <property type="entry name" value="OmpA"/>
    <property type="match status" value="1"/>
</dbReference>
<dbReference type="PANTHER" id="PTHR30329">
    <property type="entry name" value="STATOR ELEMENT OF FLAGELLAR MOTOR COMPLEX"/>
    <property type="match status" value="1"/>
</dbReference>
<dbReference type="RefSeq" id="WP_084907771.1">
    <property type="nucleotide sequence ID" value="NZ_CP020738.1"/>
</dbReference>
<evidence type="ECO:0000313" key="8">
    <source>
        <dbReference type="Proteomes" id="UP000217994"/>
    </source>
</evidence>
<keyword evidence="5" id="KW-0732">Signal</keyword>
<keyword evidence="3" id="KW-0998">Cell outer membrane</keyword>
<dbReference type="EMBL" id="MTZU01000004">
    <property type="protein sequence ID" value="PCE34295.1"/>
    <property type="molecule type" value="Genomic_DNA"/>
</dbReference>
<reference evidence="7 8" key="1">
    <citation type="submission" date="2017-01" db="EMBL/GenBank/DDBJ databases">
        <title>Whole-Genome Shotgun Sequencing of Two beta-Proteobacterial Species in Search of the Bulgecin Biosynthetic Cluster.</title>
        <authorList>
            <person name="Horsman M.E."/>
            <person name="Marous D.R."/>
            <person name="Li R."/>
            <person name="Oliver R.A."/>
            <person name="Byun B."/>
            <person name="Emrich S.J."/>
            <person name="Boggess B."/>
            <person name="Townsend C.A."/>
            <person name="Mobashery S."/>
        </authorList>
    </citation>
    <scope>NUCLEOTIDE SEQUENCE [LARGE SCALE GENOMIC DNA]</scope>
    <source>
        <strain evidence="7 8">ATCC 31433</strain>
    </source>
</reference>
<evidence type="ECO:0000256" key="2">
    <source>
        <dbReference type="ARBA" id="ARBA00023136"/>
    </source>
</evidence>
<name>A0A2A4FME3_9BURK</name>
<evidence type="ECO:0000256" key="3">
    <source>
        <dbReference type="ARBA" id="ARBA00023237"/>
    </source>
</evidence>
<dbReference type="Gene3D" id="3.30.1330.60">
    <property type="entry name" value="OmpA-like domain"/>
    <property type="match status" value="1"/>
</dbReference>
<dbReference type="InterPro" id="IPR006665">
    <property type="entry name" value="OmpA-like"/>
</dbReference>
<sequence length="330" mass="35250">MKNAASSVFQVARRGRTALFAAALLSLSSLASAAAGDEPGSKDHPLLTRFAGATINAYSQAQFDEAFLPNQPVDDVKTAKGLNLEGKVTRISYSISSDRSTLEVERNYLDALQKGGFQILFRCTAEQCGGELQSLVINSGRMRQAGGGGASFGGKHRTILAKLPRPSGDAYVFLHVMDDSASNKRTLVYEEVVEVKPMQTGQVKVMDSSALQKGLAVTGKVALYGIYFDTDKAQVKPESKPQLDEMAKLLTANPALKVYIVGHTDNQGAFARNADLSQKRAEAVAQALATTYRVAPARLVAKGVASLSPVASNTDDAGRAQNRRVELVQQ</sequence>
<dbReference type="InterPro" id="IPR036737">
    <property type="entry name" value="OmpA-like_sf"/>
</dbReference>